<evidence type="ECO:0000256" key="1">
    <source>
        <dbReference type="PROSITE-ProRule" id="PRU00339"/>
    </source>
</evidence>
<proteinExistence type="predicted"/>
<dbReference type="InterPro" id="IPR011990">
    <property type="entry name" value="TPR-like_helical_dom_sf"/>
</dbReference>
<dbReference type="RefSeq" id="WP_096582040.1">
    <property type="nucleotide sequence ID" value="NZ_CAWNJS010000001.1"/>
</dbReference>
<keyword evidence="4" id="KW-1185">Reference proteome</keyword>
<evidence type="ECO:0000313" key="3">
    <source>
        <dbReference type="EMBL" id="BAZ02074.1"/>
    </source>
</evidence>
<accession>A0A1Z4N8M5</accession>
<keyword evidence="1" id="KW-0802">TPR repeat</keyword>
<dbReference type="EMBL" id="AP018248">
    <property type="protein sequence ID" value="BAZ02074.1"/>
    <property type="molecule type" value="Genomic_DNA"/>
</dbReference>
<organism evidence="3 4">
    <name type="scientific">Tolypothrix tenuis PCC 7101</name>
    <dbReference type="NCBI Taxonomy" id="231146"/>
    <lineage>
        <taxon>Bacteria</taxon>
        <taxon>Bacillati</taxon>
        <taxon>Cyanobacteriota</taxon>
        <taxon>Cyanophyceae</taxon>
        <taxon>Nostocales</taxon>
        <taxon>Tolypothrichaceae</taxon>
        <taxon>Tolypothrix</taxon>
    </lineage>
</organism>
<feature type="repeat" description="TPR" evidence="1">
    <location>
        <begin position="71"/>
        <end position="104"/>
    </location>
</feature>
<dbReference type="KEGG" id="ttq:NIES37_60820"/>
<dbReference type="AlphaFoldDB" id="A0A1Z4N8M5"/>
<dbReference type="Gene3D" id="1.25.40.10">
    <property type="entry name" value="Tetratricopeptide repeat domain"/>
    <property type="match status" value="1"/>
</dbReference>
<feature type="chain" id="PRO_5012102585" evidence="2">
    <location>
        <begin position="20"/>
        <end position="156"/>
    </location>
</feature>
<dbReference type="SMART" id="SM00028">
    <property type="entry name" value="TPR"/>
    <property type="match status" value="1"/>
</dbReference>
<sequence length="156" mass="17349">MNKIIKRFANLSVSLVSFASLVGLGVNVQAQWVNPDIIPGAPNLPIIPGAPDSDQTNNTNVPRSTINPQLATTYLEQGFQYYQNGEYQSAIAAYNSSLVNNPSYAAAYLARSMALYKLGDRYNAYLDARRAAYWSRQQNNQKIYNAAQKFKGAIYR</sequence>
<name>A0A1Z4N8M5_9CYAN</name>
<evidence type="ECO:0000256" key="2">
    <source>
        <dbReference type="SAM" id="SignalP"/>
    </source>
</evidence>
<dbReference type="InterPro" id="IPR019734">
    <property type="entry name" value="TPR_rpt"/>
</dbReference>
<reference evidence="3 4" key="1">
    <citation type="submission" date="2017-06" db="EMBL/GenBank/DDBJ databases">
        <title>Genome sequencing of cyanobaciteial culture collection at National Institute for Environmental Studies (NIES).</title>
        <authorList>
            <person name="Hirose Y."/>
            <person name="Shimura Y."/>
            <person name="Fujisawa T."/>
            <person name="Nakamura Y."/>
            <person name="Kawachi M."/>
        </authorList>
    </citation>
    <scope>NUCLEOTIDE SEQUENCE [LARGE SCALE GENOMIC DNA]</scope>
    <source>
        <strain evidence="3 4">NIES-37</strain>
    </source>
</reference>
<gene>
    <name evidence="3" type="ORF">NIES37_60820</name>
</gene>
<dbReference type="Proteomes" id="UP000218785">
    <property type="component" value="Chromosome"/>
</dbReference>
<feature type="signal peptide" evidence="2">
    <location>
        <begin position="1"/>
        <end position="19"/>
    </location>
</feature>
<keyword evidence="2" id="KW-0732">Signal</keyword>
<dbReference type="SUPFAM" id="SSF48452">
    <property type="entry name" value="TPR-like"/>
    <property type="match status" value="1"/>
</dbReference>
<dbReference type="PROSITE" id="PS50005">
    <property type="entry name" value="TPR"/>
    <property type="match status" value="1"/>
</dbReference>
<protein>
    <submittedName>
        <fullName evidence="3">Pentapeptide repeat protein</fullName>
    </submittedName>
</protein>
<evidence type="ECO:0000313" key="4">
    <source>
        <dbReference type="Proteomes" id="UP000218785"/>
    </source>
</evidence>